<evidence type="ECO:0000256" key="7">
    <source>
        <dbReference type="ARBA" id="ARBA00022679"/>
    </source>
</evidence>
<evidence type="ECO:0000313" key="11">
    <source>
        <dbReference type="EMBL" id="CUQ67525.1"/>
    </source>
</evidence>
<dbReference type="UniPathway" id="UPA00061">
    <property type="reaction ID" value="UER00516"/>
</dbReference>
<dbReference type="Gene3D" id="3.40.50.10210">
    <property type="match status" value="1"/>
</dbReference>
<dbReference type="CDD" id="cd02439">
    <property type="entry name" value="DMB-PRT_CobT"/>
    <property type="match status" value="1"/>
</dbReference>
<evidence type="ECO:0000256" key="2">
    <source>
        <dbReference type="ARBA" id="ARBA00007110"/>
    </source>
</evidence>
<dbReference type="STRING" id="1715989.NITINOP_2553"/>
<dbReference type="Proteomes" id="UP000066284">
    <property type="component" value="Chromosome 1"/>
</dbReference>
<feature type="active site" description="Proton acceptor" evidence="10">
    <location>
        <position position="317"/>
    </location>
</feature>
<evidence type="ECO:0000256" key="5">
    <source>
        <dbReference type="ARBA" id="ARBA00022573"/>
    </source>
</evidence>
<protein>
    <recommendedName>
        <fullName evidence="4 10">Nicotinate-nucleotide--dimethylbenzimidazole phosphoribosyltransferase</fullName>
        <shortName evidence="10">NN:DBI PRT</shortName>
        <ecNumber evidence="3 10">2.4.2.21</ecNumber>
    </recommendedName>
    <alternativeName>
        <fullName evidence="8 10">N(1)-alpha-phosphoribosyltransferase</fullName>
    </alternativeName>
</protein>
<dbReference type="AlphaFoldDB" id="A0A0S4KTZ3"/>
<evidence type="ECO:0000256" key="6">
    <source>
        <dbReference type="ARBA" id="ARBA00022676"/>
    </source>
</evidence>
<evidence type="ECO:0000256" key="9">
    <source>
        <dbReference type="ARBA" id="ARBA00047340"/>
    </source>
</evidence>
<evidence type="ECO:0000313" key="12">
    <source>
        <dbReference type="Proteomes" id="UP000066284"/>
    </source>
</evidence>
<proteinExistence type="inferred from homology"/>
<dbReference type="PANTHER" id="PTHR43463:SF1">
    <property type="entry name" value="NICOTINATE-NUCLEOTIDE--DIMETHYLBENZIMIDAZOLE PHOSPHORIBOSYLTRANSFERASE"/>
    <property type="match status" value="1"/>
</dbReference>
<dbReference type="SUPFAM" id="SSF52733">
    <property type="entry name" value="Nicotinate mononucleotide:5,6-dimethylbenzimidazole phosphoribosyltransferase (CobT)"/>
    <property type="match status" value="1"/>
</dbReference>
<dbReference type="GO" id="GO:0008939">
    <property type="term" value="F:nicotinate-nucleotide-dimethylbenzimidazole phosphoribosyltransferase activity"/>
    <property type="evidence" value="ECO:0007669"/>
    <property type="project" value="UniProtKB-UniRule"/>
</dbReference>
<gene>
    <name evidence="10 11" type="primary">cobT</name>
    <name evidence="11" type="ORF">NITINOP_2553</name>
</gene>
<accession>A0A0S4KTZ3</accession>
<evidence type="ECO:0000256" key="8">
    <source>
        <dbReference type="ARBA" id="ARBA00030686"/>
    </source>
</evidence>
<evidence type="ECO:0000256" key="1">
    <source>
        <dbReference type="ARBA" id="ARBA00005049"/>
    </source>
</evidence>
<dbReference type="FunFam" id="3.40.50.10210:FF:000001">
    <property type="entry name" value="Nicotinate-nucleotide--dimethylbenzimidazole phosphoribosyltransferase"/>
    <property type="match status" value="1"/>
</dbReference>
<dbReference type="HAMAP" id="MF_00230">
    <property type="entry name" value="CobT"/>
    <property type="match status" value="1"/>
</dbReference>
<name>A0A0S4KTZ3_9BACT</name>
<dbReference type="GO" id="GO:0009236">
    <property type="term" value="P:cobalamin biosynthetic process"/>
    <property type="evidence" value="ECO:0007669"/>
    <property type="project" value="UniProtKB-UniRule"/>
</dbReference>
<reference evidence="12" key="1">
    <citation type="submission" date="2015-09" db="EMBL/GenBank/DDBJ databases">
        <authorList>
            <person name="Daims H."/>
        </authorList>
    </citation>
    <scope>NUCLEOTIDE SEQUENCE [LARGE SCALE GENOMIC DNA]</scope>
</reference>
<dbReference type="OrthoDB" id="9781491at2"/>
<dbReference type="KEGG" id="nio:NITINOP_2553"/>
<dbReference type="InterPro" id="IPR003200">
    <property type="entry name" value="Nict_dMeBzImd_PRibTrfase"/>
</dbReference>
<evidence type="ECO:0000256" key="4">
    <source>
        <dbReference type="ARBA" id="ARBA00015486"/>
    </source>
</evidence>
<keyword evidence="7 10" id="KW-0808">Transferase</keyword>
<dbReference type="Pfam" id="PF02277">
    <property type="entry name" value="DBI_PRT"/>
    <property type="match status" value="1"/>
</dbReference>
<comment type="catalytic activity">
    <reaction evidence="9 10">
        <text>5,6-dimethylbenzimidazole + nicotinate beta-D-ribonucleotide = alpha-ribazole 5'-phosphate + nicotinate + H(+)</text>
        <dbReference type="Rhea" id="RHEA:11196"/>
        <dbReference type="ChEBI" id="CHEBI:15378"/>
        <dbReference type="ChEBI" id="CHEBI:15890"/>
        <dbReference type="ChEBI" id="CHEBI:32544"/>
        <dbReference type="ChEBI" id="CHEBI:57502"/>
        <dbReference type="ChEBI" id="CHEBI:57918"/>
        <dbReference type="EC" id="2.4.2.21"/>
    </reaction>
</comment>
<dbReference type="InterPro" id="IPR023195">
    <property type="entry name" value="Nict_dMeBzImd_PRibTrfase_N"/>
</dbReference>
<dbReference type="InterPro" id="IPR036087">
    <property type="entry name" value="Nict_dMeBzImd_PRibTrfase_sf"/>
</dbReference>
<dbReference type="EMBL" id="LN885086">
    <property type="protein sequence ID" value="CUQ67525.1"/>
    <property type="molecule type" value="Genomic_DNA"/>
</dbReference>
<organism evidence="11 12">
    <name type="scientific">Candidatus Nitrospira inopinata</name>
    <dbReference type="NCBI Taxonomy" id="1715989"/>
    <lineage>
        <taxon>Bacteria</taxon>
        <taxon>Pseudomonadati</taxon>
        <taxon>Nitrospirota</taxon>
        <taxon>Nitrospiria</taxon>
        <taxon>Nitrospirales</taxon>
        <taxon>Nitrospiraceae</taxon>
        <taxon>Nitrospira</taxon>
    </lineage>
</organism>
<dbReference type="Gene3D" id="1.10.1610.10">
    <property type="match status" value="1"/>
</dbReference>
<dbReference type="PANTHER" id="PTHR43463">
    <property type="entry name" value="NICOTINATE-NUCLEOTIDE--DIMETHYLBENZIMIDAZOLE PHOSPHORIBOSYLTRANSFERASE"/>
    <property type="match status" value="1"/>
</dbReference>
<dbReference type="InterPro" id="IPR017846">
    <property type="entry name" value="Nict_dMeBzImd_PRibTrfase_bact"/>
</dbReference>
<dbReference type="EC" id="2.4.2.21" evidence="3 10"/>
<evidence type="ECO:0000256" key="10">
    <source>
        <dbReference type="HAMAP-Rule" id="MF_00230"/>
    </source>
</evidence>
<dbReference type="NCBIfam" id="NF000996">
    <property type="entry name" value="PRK00105.1"/>
    <property type="match status" value="1"/>
</dbReference>
<evidence type="ECO:0000256" key="3">
    <source>
        <dbReference type="ARBA" id="ARBA00011991"/>
    </source>
</evidence>
<dbReference type="NCBIfam" id="TIGR03160">
    <property type="entry name" value="cobT_DBIPRT"/>
    <property type="match status" value="1"/>
</dbReference>
<sequence length="353" mass="36939">MSIQDFCCHIQPIDGELLKLAQRRLDRLTKPPGSLGRLEELAASYVAITGTLKPQVPRGVVFTLAADHGVTVEGVSAYPKEVTPQMVRNFLGGGAAVNVLARHVGVEVRVVDIGVDHEWGAMPGLLNRMIMKGTRNFVCEPAMTREQAERAVLTGIELAMDAGREGIGLIGVGEMGIGNTTPSAAITAVMTGKPVEQVTGHGTGLDEAGRARKVAVIQRALDLHRPDRTDPLDVLAKVGGLEIGGLAGIILGASSVRVPVVLDGFITGAAALIAVALAPACRDYLIASHQSVERGHRVILEHLGLQPLLDLHLRLGEGTGACLGMGLVGAAIKIYTEMATFDEAGVSDRSSAG</sequence>
<comment type="similarity">
    <text evidence="2 10">Belongs to the CobT family.</text>
</comment>
<keyword evidence="12" id="KW-1185">Reference proteome</keyword>
<keyword evidence="5 10" id="KW-0169">Cobalamin biosynthesis</keyword>
<comment type="function">
    <text evidence="10">Catalyzes the synthesis of alpha-ribazole-5'-phosphate from nicotinate mononucleotide (NAMN) and 5,6-dimethylbenzimidazole (DMB).</text>
</comment>
<keyword evidence="6 10" id="KW-0328">Glycosyltransferase</keyword>
<comment type="pathway">
    <text evidence="1 10">Nucleoside biosynthesis; alpha-ribazole biosynthesis; alpha-ribazole from 5,6-dimethylbenzimidazole: step 1/2.</text>
</comment>